<feature type="binding site" evidence="13 15">
    <location>
        <position position="201"/>
    </location>
    <ligand>
        <name>ATP</name>
        <dbReference type="ChEBI" id="CHEBI:30616"/>
    </ligand>
</feature>
<evidence type="ECO:0000256" key="16">
    <source>
        <dbReference type="RuleBase" id="RU000532"/>
    </source>
</evidence>
<keyword evidence="10 13" id="KW-0418">Kinase</keyword>
<keyword evidence="12 13" id="KW-0324">Glycolysis</keyword>
<comment type="subunit">
    <text evidence="4 13">Monomer.</text>
</comment>
<dbReference type="InterPro" id="IPR001576">
    <property type="entry name" value="Phosphoglycerate_kinase"/>
</dbReference>
<dbReference type="FunFam" id="3.40.50.1260:FF:000006">
    <property type="entry name" value="Phosphoglycerate kinase"/>
    <property type="match status" value="1"/>
</dbReference>
<organism evidence="17">
    <name type="scientific">uncultured Thermomicrobiales bacterium</name>
    <dbReference type="NCBI Taxonomy" id="1645740"/>
    <lineage>
        <taxon>Bacteria</taxon>
        <taxon>Pseudomonadati</taxon>
        <taxon>Thermomicrobiota</taxon>
        <taxon>Thermomicrobia</taxon>
        <taxon>Thermomicrobiales</taxon>
        <taxon>environmental samples</taxon>
    </lineage>
</organism>
<evidence type="ECO:0000256" key="12">
    <source>
        <dbReference type="ARBA" id="ARBA00023152"/>
    </source>
</evidence>
<comment type="subcellular location">
    <subcellularLocation>
        <location evidence="13">Cytoplasm</location>
    </subcellularLocation>
</comment>
<evidence type="ECO:0000256" key="6">
    <source>
        <dbReference type="ARBA" id="ARBA00016471"/>
    </source>
</evidence>
<evidence type="ECO:0000256" key="11">
    <source>
        <dbReference type="ARBA" id="ARBA00022840"/>
    </source>
</evidence>
<keyword evidence="11 13" id="KW-0067">ATP-binding</keyword>
<gene>
    <name evidence="13" type="primary">pgk</name>
    <name evidence="17" type="ORF">AVDCRST_MAG19-283</name>
</gene>
<dbReference type="FunFam" id="3.40.50.1260:FF:000031">
    <property type="entry name" value="Phosphoglycerate kinase 1"/>
    <property type="match status" value="1"/>
</dbReference>
<evidence type="ECO:0000313" key="17">
    <source>
        <dbReference type="EMBL" id="CAA9546358.1"/>
    </source>
</evidence>
<dbReference type="GO" id="GO:0005524">
    <property type="term" value="F:ATP binding"/>
    <property type="evidence" value="ECO:0007669"/>
    <property type="project" value="UniProtKB-KW"/>
</dbReference>
<reference evidence="17" key="1">
    <citation type="submission" date="2020-02" db="EMBL/GenBank/DDBJ databases">
        <authorList>
            <person name="Meier V. D."/>
        </authorList>
    </citation>
    <scope>NUCLEOTIDE SEQUENCE</scope>
    <source>
        <strain evidence="17">AVDCRST_MAG19</strain>
    </source>
</reference>
<name>A0A6J4UDN2_9BACT</name>
<dbReference type="PROSITE" id="PS00111">
    <property type="entry name" value="PGLYCERATE_KINASE"/>
    <property type="match status" value="1"/>
</dbReference>
<evidence type="ECO:0000256" key="2">
    <source>
        <dbReference type="ARBA" id="ARBA00004838"/>
    </source>
</evidence>
<dbReference type="GO" id="GO:0006096">
    <property type="term" value="P:glycolytic process"/>
    <property type="evidence" value="ECO:0007669"/>
    <property type="project" value="UniProtKB-UniRule"/>
</dbReference>
<evidence type="ECO:0000256" key="10">
    <source>
        <dbReference type="ARBA" id="ARBA00022777"/>
    </source>
</evidence>
<dbReference type="GO" id="GO:0043531">
    <property type="term" value="F:ADP binding"/>
    <property type="evidence" value="ECO:0007669"/>
    <property type="project" value="TreeGrafter"/>
</dbReference>
<dbReference type="PIRSF" id="PIRSF000724">
    <property type="entry name" value="Pgk"/>
    <property type="match status" value="1"/>
</dbReference>
<evidence type="ECO:0000256" key="3">
    <source>
        <dbReference type="ARBA" id="ARBA00008982"/>
    </source>
</evidence>
<accession>A0A6J4UDN2</accession>
<comment type="catalytic activity">
    <reaction evidence="1 13 16">
        <text>(2R)-3-phosphoglycerate + ATP = (2R)-3-phospho-glyceroyl phosphate + ADP</text>
        <dbReference type="Rhea" id="RHEA:14801"/>
        <dbReference type="ChEBI" id="CHEBI:30616"/>
        <dbReference type="ChEBI" id="CHEBI:57604"/>
        <dbReference type="ChEBI" id="CHEBI:58272"/>
        <dbReference type="ChEBI" id="CHEBI:456216"/>
        <dbReference type="EC" id="2.7.2.3"/>
    </reaction>
</comment>
<feature type="binding site" evidence="14">
    <location>
        <position position="151"/>
    </location>
    <ligand>
        <name>(2R)-3-phosphoglycerate</name>
        <dbReference type="ChEBI" id="CHEBI:58272"/>
    </ligand>
</feature>
<protein>
    <recommendedName>
        <fullName evidence="6 13">Phosphoglycerate kinase</fullName>
        <ecNumber evidence="5 13">2.7.2.3</ecNumber>
    </recommendedName>
</protein>
<dbReference type="GO" id="GO:0005829">
    <property type="term" value="C:cytosol"/>
    <property type="evidence" value="ECO:0007669"/>
    <property type="project" value="TreeGrafter"/>
</dbReference>
<dbReference type="InterPro" id="IPR015824">
    <property type="entry name" value="Phosphoglycerate_kinase_N"/>
</dbReference>
<comment type="pathway">
    <text evidence="2 13">Carbohydrate degradation; glycolysis; pyruvate from D-glyceraldehyde 3-phosphate: step 2/5.</text>
</comment>
<feature type="binding site" evidence="13 15">
    <location>
        <begin position="348"/>
        <end position="351"/>
    </location>
    <ligand>
        <name>ATP</name>
        <dbReference type="ChEBI" id="CHEBI:30616"/>
    </ligand>
</feature>
<evidence type="ECO:0000256" key="9">
    <source>
        <dbReference type="ARBA" id="ARBA00022741"/>
    </source>
</evidence>
<keyword evidence="7 13" id="KW-0963">Cytoplasm</keyword>
<dbReference type="PRINTS" id="PR00477">
    <property type="entry name" value="PHGLYCKINASE"/>
</dbReference>
<proteinExistence type="inferred from homology"/>
<dbReference type="GO" id="GO:0006094">
    <property type="term" value="P:gluconeogenesis"/>
    <property type="evidence" value="ECO:0007669"/>
    <property type="project" value="TreeGrafter"/>
</dbReference>
<dbReference type="Gene3D" id="3.40.50.1260">
    <property type="entry name" value="Phosphoglycerate kinase, N-terminal domain"/>
    <property type="match status" value="2"/>
</dbReference>
<dbReference type="PANTHER" id="PTHR11406">
    <property type="entry name" value="PHOSPHOGLYCERATE KINASE"/>
    <property type="match status" value="1"/>
</dbReference>
<evidence type="ECO:0000256" key="8">
    <source>
        <dbReference type="ARBA" id="ARBA00022679"/>
    </source>
</evidence>
<feature type="binding site" evidence="14">
    <location>
        <position position="118"/>
    </location>
    <ligand>
        <name>(2R)-3-phosphoglycerate</name>
        <dbReference type="ChEBI" id="CHEBI:58272"/>
    </ligand>
</feature>
<dbReference type="SUPFAM" id="SSF53748">
    <property type="entry name" value="Phosphoglycerate kinase"/>
    <property type="match status" value="1"/>
</dbReference>
<dbReference type="EMBL" id="CADCWL010000017">
    <property type="protein sequence ID" value="CAA9546358.1"/>
    <property type="molecule type" value="Genomic_DNA"/>
</dbReference>
<feature type="binding site" evidence="13 14">
    <location>
        <begin position="21"/>
        <end position="23"/>
    </location>
    <ligand>
        <name>substrate</name>
    </ligand>
</feature>
<evidence type="ECO:0000256" key="1">
    <source>
        <dbReference type="ARBA" id="ARBA00000642"/>
    </source>
</evidence>
<evidence type="ECO:0000256" key="15">
    <source>
        <dbReference type="PIRSR" id="PIRSR000724-2"/>
    </source>
</evidence>
<keyword evidence="9 13" id="KW-0547">Nucleotide-binding</keyword>
<comment type="similarity">
    <text evidence="3 13 16">Belongs to the phosphoglycerate kinase family.</text>
</comment>
<dbReference type="InterPro" id="IPR036043">
    <property type="entry name" value="Phosphoglycerate_kinase_sf"/>
</dbReference>
<feature type="binding site" evidence="14">
    <location>
        <position position="36"/>
    </location>
    <ligand>
        <name>(2R)-3-phosphoglycerate</name>
        <dbReference type="ChEBI" id="CHEBI:58272"/>
    </ligand>
</feature>
<feature type="binding site" evidence="13 15">
    <location>
        <position position="322"/>
    </location>
    <ligand>
        <name>ATP</name>
        <dbReference type="ChEBI" id="CHEBI:30616"/>
    </ligand>
</feature>
<evidence type="ECO:0000256" key="14">
    <source>
        <dbReference type="PIRSR" id="PIRSR000724-1"/>
    </source>
</evidence>
<evidence type="ECO:0000256" key="13">
    <source>
        <dbReference type="HAMAP-Rule" id="MF_00145"/>
    </source>
</evidence>
<feature type="binding site" evidence="13 14">
    <location>
        <begin position="59"/>
        <end position="62"/>
    </location>
    <ligand>
        <name>substrate</name>
    </ligand>
</feature>
<evidence type="ECO:0000256" key="7">
    <source>
        <dbReference type="ARBA" id="ARBA00022490"/>
    </source>
</evidence>
<feature type="binding site" evidence="13">
    <location>
        <position position="151"/>
    </location>
    <ligand>
        <name>substrate</name>
    </ligand>
</feature>
<dbReference type="Pfam" id="PF00162">
    <property type="entry name" value="PGK"/>
    <property type="match status" value="1"/>
</dbReference>
<keyword evidence="8 13" id="KW-0808">Transferase</keyword>
<evidence type="ECO:0000256" key="4">
    <source>
        <dbReference type="ARBA" id="ARBA00011245"/>
    </source>
</evidence>
<comment type="caution">
    <text evidence="13">Lacks conserved residue(s) required for the propagation of feature annotation.</text>
</comment>
<dbReference type="EC" id="2.7.2.3" evidence="5 13"/>
<dbReference type="GO" id="GO:0004618">
    <property type="term" value="F:phosphoglycerate kinase activity"/>
    <property type="evidence" value="ECO:0007669"/>
    <property type="project" value="UniProtKB-UniRule"/>
</dbReference>
<sequence length="394" mass="40626">MPKRSVADVDVSGRRVLLRVDFNVPLDGDRVTDDTRIRAALPTIDSLVGRGARVVLASHLGRPKGEPNPAYRMAPVARRLADLLGRDVVALEQIVGPAVERSVEALPAGGVLLLENLRFDQGEETNDPAFAGALARLGDIYVDDAFGAAHRAHASTVGIASLLPAYAGLLLLCEVDVLSRLLGEPERPFVAILGGAKVSDKLVVVGGLVERVDALLIGGGMANTFLLADGVDVGASLVERDRVADARRILDTATRRGIQVLLPRDATVATSLDDAMGRTVTVTTLPAQSAIYDIGPETVSRFAAAISGARTVFWNGPMGVFERPAFAAGTRGVAAAVAAAPGFTVVGGGDSVAAVEQMGVSGAIDHISTGGGASLEFLEGRSLPGIAAIPDVAG</sequence>
<feature type="binding site" evidence="13">
    <location>
        <position position="36"/>
    </location>
    <ligand>
        <name>substrate</name>
    </ligand>
</feature>
<dbReference type="InterPro" id="IPR015911">
    <property type="entry name" value="Phosphoglycerate_kinase_CS"/>
</dbReference>
<dbReference type="HAMAP" id="MF_00145">
    <property type="entry name" value="Phosphoglyc_kinase"/>
    <property type="match status" value="1"/>
</dbReference>
<dbReference type="PANTHER" id="PTHR11406:SF23">
    <property type="entry name" value="PHOSPHOGLYCERATE KINASE 1, CHLOROPLASTIC-RELATED"/>
    <property type="match status" value="1"/>
</dbReference>
<dbReference type="AlphaFoldDB" id="A0A6J4UDN2"/>
<feature type="binding site" evidence="13">
    <location>
        <position position="118"/>
    </location>
    <ligand>
        <name>substrate</name>
    </ligand>
</feature>
<evidence type="ECO:0000256" key="5">
    <source>
        <dbReference type="ARBA" id="ARBA00013061"/>
    </source>
</evidence>
<dbReference type="UniPathway" id="UPA00109">
    <property type="reaction ID" value="UER00185"/>
</dbReference>